<comment type="similarity">
    <text evidence="2">Belongs to the FAD-binding oxidoreductase/transferase type 4 family.</text>
</comment>
<dbReference type="InterPro" id="IPR016164">
    <property type="entry name" value="FAD-linked_Oxase-like_C"/>
</dbReference>
<feature type="domain" description="FAD-binding PCMH-type" evidence="6">
    <location>
        <begin position="32"/>
        <end position="211"/>
    </location>
</feature>
<name>E3JDI1_PSEI1</name>
<keyword evidence="5" id="KW-0560">Oxidoreductase</keyword>
<evidence type="ECO:0000313" key="7">
    <source>
        <dbReference type="EMBL" id="ADP83614.1"/>
    </source>
</evidence>
<dbReference type="GO" id="GO:0016491">
    <property type="term" value="F:oxidoreductase activity"/>
    <property type="evidence" value="ECO:0007669"/>
    <property type="project" value="UniProtKB-KW"/>
</dbReference>
<dbReference type="STRING" id="298654.FraEuI1c_5630"/>
<dbReference type="Gene3D" id="3.30.465.10">
    <property type="match status" value="1"/>
</dbReference>
<proteinExistence type="inferred from homology"/>
<dbReference type="Gene3D" id="3.30.70.2190">
    <property type="match status" value="1"/>
</dbReference>
<evidence type="ECO:0000259" key="6">
    <source>
        <dbReference type="PROSITE" id="PS51387"/>
    </source>
</evidence>
<dbReference type="KEGG" id="fri:FraEuI1c_5630"/>
<keyword evidence="3" id="KW-0285">Flavoprotein</keyword>
<dbReference type="eggNOG" id="COG0277">
    <property type="taxonomic scope" value="Bacteria"/>
</dbReference>
<dbReference type="PANTHER" id="PTHR43716">
    <property type="entry name" value="D-2-HYDROXYGLUTARATE DEHYDROGENASE, MITOCHONDRIAL"/>
    <property type="match status" value="1"/>
</dbReference>
<dbReference type="Proteomes" id="UP000002484">
    <property type="component" value="Chromosome"/>
</dbReference>
<evidence type="ECO:0000256" key="3">
    <source>
        <dbReference type="ARBA" id="ARBA00022630"/>
    </source>
</evidence>
<evidence type="ECO:0000256" key="5">
    <source>
        <dbReference type="ARBA" id="ARBA00023002"/>
    </source>
</evidence>
<dbReference type="Gene3D" id="1.10.45.10">
    <property type="entry name" value="Vanillyl-alcohol Oxidase, Chain A, domain 4"/>
    <property type="match status" value="1"/>
</dbReference>
<accession>E3JDI1</accession>
<evidence type="ECO:0000256" key="2">
    <source>
        <dbReference type="ARBA" id="ARBA00008000"/>
    </source>
</evidence>
<dbReference type="InterPro" id="IPR004113">
    <property type="entry name" value="FAD-bd_oxidored_4_C"/>
</dbReference>
<keyword evidence="8" id="KW-1185">Reference proteome</keyword>
<dbReference type="InterPro" id="IPR016167">
    <property type="entry name" value="FAD-bd_PCMH_sub1"/>
</dbReference>
<dbReference type="Pfam" id="PF02913">
    <property type="entry name" value="FAD-oxidase_C"/>
    <property type="match status" value="1"/>
</dbReference>
<dbReference type="AlphaFoldDB" id="E3JDI1"/>
<dbReference type="InterPro" id="IPR016169">
    <property type="entry name" value="FAD-bd_PCMH_sub2"/>
</dbReference>
<dbReference type="InParanoid" id="E3JDI1"/>
<dbReference type="GO" id="GO:0071949">
    <property type="term" value="F:FAD binding"/>
    <property type="evidence" value="ECO:0007669"/>
    <property type="project" value="InterPro"/>
</dbReference>
<sequence length="450" mass="46455">MAEELRAAVGATQLLTDASVVASFESDWTGRFRGRARCVVRPADTAEVAAVMAAAARAKVPVCVQGGNTGLVGGSVPVGGAILLSTARLTALEPVEVVSGQVTVGAGVTLAALQRHVRAEGYDFGVDFAARDSATLGGLVATNAGGERVLRYGTTRAQVLGIEAVLADGSIISRLGGLPKDNTGYDTMSLLTGSEGTLGILTRLRLRLVPLLTERAVALVAVDDVAAALSLVRTVRNRLPSLEAAELFFADGLALVRARTGLSAPFAEAYPAYLVLECAGRADPTDELLEALAGSEAVRDATVAADPRGRHLLWSYREAHTESINSAGVPVKLDVAVPLTALAETVAALPATITAACPTARPILFGHLNEGNLHVNVLNATSEAEAVTDAVLRLIAAHGGSISAEHGVGRAKRAWLGLSRSPQEIAMMRAVKRGLDPEGLLNPGVLLDSA</sequence>
<evidence type="ECO:0000313" key="8">
    <source>
        <dbReference type="Proteomes" id="UP000002484"/>
    </source>
</evidence>
<keyword evidence="4" id="KW-0274">FAD</keyword>
<dbReference type="SUPFAM" id="SSF56176">
    <property type="entry name" value="FAD-binding/transporter-associated domain-like"/>
    <property type="match status" value="1"/>
</dbReference>
<dbReference type="InterPro" id="IPR016166">
    <property type="entry name" value="FAD-bd_PCMH"/>
</dbReference>
<dbReference type="SUPFAM" id="SSF55103">
    <property type="entry name" value="FAD-linked oxidases, C-terminal domain"/>
    <property type="match status" value="1"/>
</dbReference>
<comment type="cofactor">
    <cofactor evidence="1">
        <name>FAD</name>
        <dbReference type="ChEBI" id="CHEBI:57692"/>
    </cofactor>
</comment>
<dbReference type="PROSITE" id="PS51387">
    <property type="entry name" value="FAD_PCMH"/>
    <property type="match status" value="1"/>
</dbReference>
<dbReference type="InterPro" id="IPR016171">
    <property type="entry name" value="Vanillyl_alc_oxidase_C-sub2"/>
</dbReference>
<evidence type="ECO:0000256" key="4">
    <source>
        <dbReference type="ARBA" id="ARBA00022827"/>
    </source>
</evidence>
<organism evidence="7 8">
    <name type="scientific">Pseudofrankia inefficax (strain DSM 45817 / CECT 9037 / DDB 130130 / EuI1c)</name>
    <name type="common">Frankia inefficax</name>
    <dbReference type="NCBI Taxonomy" id="298654"/>
    <lineage>
        <taxon>Bacteria</taxon>
        <taxon>Bacillati</taxon>
        <taxon>Actinomycetota</taxon>
        <taxon>Actinomycetes</taxon>
        <taxon>Frankiales</taxon>
        <taxon>Frankiaceae</taxon>
        <taxon>Pseudofrankia</taxon>
    </lineage>
</organism>
<dbReference type="EMBL" id="CP002299">
    <property type="protein sequence ID" value="ADP83614.1"/>
    <property type="molecule type" value="Genomic_DNA"/>
</dbReference>
<reference evidence="7 8" key="1">
    <citation type="submission" date="2010-10" db="EMBL/GenBank/DDBJ databases">
        <title>Complete sequence of Frankia sp. EuI1c.</title>
        <authorList>
            <consortium name="US DOE Joint Genome Institute"/>
            <person name="Lucas S."/>
            <person name="Copeland A."/>
            <person name="Lapidus A."/>
            <person name="Cheng J.-F."/>
            <person name="Bruce D."/>
            <person name="Goodwin L."/>
            <person name="Pitluck S."/>
            <person name="Chertkov O."/>
            <person name="Detter J.C."/>
            <person name="Han C."/>
            <person name="Tapia R."/>
            <person name="Land M."/>
            <person name="Hauser L."/>
            <person name="Jeffries C."/>
            <person name="Kyrpides N."/>
            <person name="Ivanova N."/>
            <person name="Mikhailova N."/>
            <person name="Beauchemin N."/>
            <person name="Sen A."/>
            <person name="Sur S.A."/>
            <person name="Gtari M."/>
            <person name="Wall L."/>
            <person name="Tisa L."/>
            <person name="Woyke T."/>
        </authorList>
    </citation>
    <scope>NUCLEOTIDE SEQUENCE [LARGE SCALE GENOMIC DNA]</scope>
    <source>
        <strain evidence="8">DSM 45817 / CECT 9037 / EuI1c</strain>
    </source>
</reference>
<dbReference type="InterPro" id="IPR051264">
    <property type="entry name" value="FAD-oxidored/transferase_4"/>
</dbReference>
<dbReference type="Gene3D" id="3.30.70.2740">
    <property type="match status" value="1"/>
</dbReference>
<dbReference type="InterPro" id="IPR036318">
    <property type="entry name" value="FAD-bd_PCMH-like_sf"/>
</dbReference>
<evidence type="ECO:0000256" key="1">
    <source>
        <dbReference type="ARBA" id="ARBA00001974"/>
    </source>
</evidence>
<gene>
    <name evidence="7" type="ordered locus">FraEuI1c_5630</name>
</gene>
<dbReference type="HOGENOM" id="CLU_017779_4_1_11"/>
<protein>
    <submittedName>
        <fullName evidence="7">FAD linked oxidase domain protein</fullName>
    </submittedName>
</protein>
<dbReference type="Pfam" id="PF01565">
    <property type="entry name" value="FAD_binding_4"/>
    <property type="match status" value="1"/>
</dbReference>
<dbReference type="PANTHER" id="PTHR43716:SF1">
    <property type="entry name" value="D-2-HYDROXYGLUTARATE DEHYDROGENASE, MITOCHONDRIAL"/>
    <property type="match status" value="1"/>
</dbReference>
<dbReference type="FunFam" id="1.10.45.10:FF:000001">
    <property type="entry name" value="D-lactate dehydrogenase mitochondrial"/>
    <property type="match status" value="1"/>
</dbReference>
<dbReference type="FunCoup" id="E3JDI1">
    <property type="interactions" value="279"/>
</dbReference>
<dbReference type="InterPro" id="IPR006094">
    <property type="entry name" value="Oxid_FAD_bind_N"/>
</dbReference>
<dbReference type="Gene3D" id="3.30.43.10">
    <property type="entry name" value="Uridine Diphospho-n-acetylenolpyruvylglucosamine Reductase, domain 2"/>
    <property type="match status" value="1"/>
</dbReference>
<dbReference type="GO" id="GO:0022904">
    <property type="term" value="P:respiratory electron transport chain"/>
    <property type="evidence" value="ECO:0007669"/>
    <property type="project" value="TreeGrafter"/>
</dbReference>